<dbReference type="EMBL" id="FRCJ01000002">
    <property type="protein sequence ID" value="SHM03878.1"/>
    <property type="molecule type" value="Genomic_DNA"/>
</dbReference>
<dbReference type="PANTHER" id="PTHR33619">
    <property type="entry name" value="POLYSACCHARIDE EXPORT PROTEIN GFCE-RELATED"/>
    <property type="match status" value="1"/>
</dbReference>
<gene>
    <name evidence="17" type="ORF">SAMN04488494_1174</name>
</gene>
<evidence type="ECO:0000256" key="4">
    <source>
        <dbReference type="ARBA" id="ARBA00022452"/>
    </source>
</evidence>
<dbReference type="InterPro" id="IPR049712">
    <property type="entry name" value="Poly_export"/>
</dbReference>
<keyword evidence="11" id="KW-0472">Membrane</keyword>
<evidence type="ECO:0000256" key="6">
    <source>
        <dbReference type="ARBA" id="ARBA00022692"/>
    </source>
</evidence>
<evidence type="ECO:0000256" key="1">
    <source>
        <dbReference type="ARBA" id="ARBA00004571"/>
    </source>
</evidence>
<feature type="domain" description="SLBB" evidence="16">
    <location>
        <begin position="152"/>
        <end position="230"/>
    </location>
</feature>
<keyword evidence="14" id="KW-0449">Lipoprotein</keyword>
<evidence type="ECO:0000256" key="13">
    <source>
        <dbReference type="ARBA" id="ARBA00023237"/>
    </source>
</evidence>
<evidence type="ECO:0000256" key="11">
    <source>
        <dbReference type="ARBA" id="ARBA00023136"/>
    </source>
</evidence>
<dbReference type="InterPro" id="IPR003715">
    <property type="entry name" value="Poly_export_N"/>
</dbReference>
<keyword evidence="8" id="KW-0625">Polysaccharide transport</keyword>
<keyword evidence="12" id="KW-0564">Palmitate</keyword>
<comment type="subcellular location">
    <subcellularLocation>
        <location evidence="1">Cell outer membrane</location>
        <topology evidence="1">Multi-pass membrane protein</topology>
    </subcellularLocation>
</comment>
<sequence>MSSLIKYFLLLVVLLSTFSCGSYRSVPYFQNSADFDGSNGPGHYDLKIKPKDELTIFVFSGNDEEAVSIFNIREPRELSNNNNRISVSGSSKRHLYLVDNDGNINFPILGSIHVEGLTLDSINSKIKQLVSPYLQPEADCVVNTYIENYVITVMGEVKTPNTFTMSRPEVTVLEALAMAGDMTIYGKRDNVKILRELPDGSYEVHELDMRDANILNSPYYYLQQRDIVYVEPNEAMVQESKIGRTTQLWIRGAAITISLGSLLFRVLQ</sequence>
<keyword evidence="4" id="KW-1134">Transmembrane beta strand</keyword>
<keyword evidence="10" id="KW-0626">Porin</keyword>
<proteinExistence type="inferred from homology"/>
<evidence type="ECO:0000256" key="14">
    <source>
        <dbReference type="ARBA" id="ARBA00023288"/>
    </source>
</evidence>
<dbReference type="PANTHER" id="PTHR33619:SF3">
    <property type="entry name" value="POLYSACCHARIDE EXPORT PROTEIN GFCE-RELATED"/>
    <property type="match status" value="1"/>
</dbReference>
<evidence type="ECO:0000313" key="18">
    <source>
        <dbReference type="Proteomes" id="UP000184280"/>
    </source>
</evidence>
<dbReference type="GO" id="GO:0015288">
    <property type="term" value="F:porin activity"/>
    <property type="evidence" value="ECO:0007669"/>
    <property type="project" value="UniProtKB-KW"/>
</dbReference>
<name>A0A1M7FJB2_XYLRU</name>
<keyword evidence="9" id="KW-0406">Ion transport</keyword>
<dbReference type="OrthoDB" id="662756at2"/>
<accession>A0A1M7FJB2</accession>
<dbReference type="PROSITE" id="PS51257">
    <property type="entry name" value="PROKAR_LIPOPROTEIN"/>
    <property type="match status" value="1"/>
</dbReference>
<dbReference type="Gene3D" id="3.10.560.10">
    <property type="entry name" value="Outer membrane lipoprotein wza domain like"/>
    <property type="match status" value="1"/>
</dbReference>
<evidence type="ECO:0000256" key="7">
    <source>
        <dbReference type="ARBA" id="ARBA00022729"/>
    </source>
</evidence>
<evidence type="ECO:0000256" key="3">
    <source>
        <dbReference type="ARBA" id="ARBA00022448"/>
    </source>
</evidence>
<dbReference type="Proteomes" id="UP000184280">
    <property type="component" value="Unassembled WGS sequence"/>
</dbReference>
<evidence type="ECO:0000256" key="9">
    <source>
        <dbReference type="ARBA" id="ARBA00023065"/>
    </source>
</evidence>
<evidence type="ECO:0000256" key="12">
    <source>
        <dbReference type="ARBA" id="ARBA00023139"/>
    </source>
</evidence>
<evidence type="ECO:0000256" key="8">
    <source>
        <dbReference type="ARBA" id="ARBA00023047"/>
    </source>
</evidence>
<organism evidence="17 18">
    <name type="scientific">Xylanibacter ruminicola</name>
    <name type="common">Prevotella ruminicola</name>
    <dbReference type="NCBI Taxonomy" id="839"/>
    <lineage>
        <taxon>Bacteria</taxon>
        <taxon>Pseudomonadati</taxon>
        <taxon>Bacteroidota</taxon>
        <taxon>Bacteroidia</taxon>
        <taxon>Bacteroidales</taxon>
        <taxon>Prevotellaceae</taxon>
        <taxon>Xylanibacter</taxon>
    </lineage>
</organism>
<dbReference type="InterPro" id="IPR054765">
    <property type="entry name" value="SLBB_dom"/>
</dbReference>
<evidence type="ECO:0000256" key="2">
    <source>
        <dbReference type="ARBA" id="ARBA00009450"/>
    </source>
</evidence>
<keyword evidence="13" id="KW-0998">Cell outer membrane</keyword>
<dbReference type="GO" id="GO:0015159">
    <property type="term" value="F:polysaccharide transmembrane transporter activity"/>
    <property type="evidence" value="ECO:0007669"/>
    <property type="project" value="InterPro"/>
</dbReference>
<evidence type="ECO:0000259" key="16">
    <source>
        <dbReference type="Pfam" id="PF22461"/>
    </source>
</evidence>
<dbReference type="GO" id="GO:0006811">
    <property type="term" value="P:monoatomic ion transport"/>
    <property type="evidence" value="ECO:0007669"/>
    <property type="project" value="UniProtKB-KW"/>
</dbReference>
<dbReference type="GO" id="GO:0046930">
    <property type="term" value="C:pore complex"/>
    <property type="evidence" value="ECO:0007669"/>
    <property type="project" value="UniProtKB-KW"/>
</dbReference>
<dbReference type="AlphaFoldDB" id="A0A1M7FJB2"/>
<evidence type="ECO:0000259" key="15">
    <source>
        <dbReference type="Pfam" id="PF02563"/>
    </source>
</evidence>
<dbReference type="Pfam" id="PF22461">
    <property type="entry name" value="SLBB_2"/>
    <property type="match status" value="1"/>
</dbReference>
<dbReference type="RefSeq" id="WP_073043593.1">
    <property type="nucleotide sequence ID" value="NZ_FRCJ01000002.1"/>
</dbReference>
<keyword evidence="5" id="KW-0762">Sugar transport</keyword>
<keyword evidence="7" id="KW-0732">Signal</keyword>
<evidence type="ECO:0000256" key="5">
    <source>
        <dbReference type="ARBA" id="ARBA00022597"/>
    </source>
</evidence>
<keyword evidence="3" id="KW-0813">Transport</keyword>
<dbReference type="Pfam" id="PF02563">
    <property type="entry name" value="Poly_export"/>
    <property type="match status" value="1"/>
</dbReference>
<comment type="similarity">
    <text evidence="2">Belongs to the BexD/CtrA/VexA family.</text>
</comment>
<feature type="domain" description="Polysaccharide export protein N-terminal" evidence="15">
    <location>
        <begin position="44"/>
        <end position="136"/>
    </location>
</feature>
<protein>
    <submittedName>
        <fullName evidence="17">Polysaccharide export outer membrane protein</fullName>
    </submittedName>
</protein>
<dbReference type="GO" id="GO:0009279">
    <property type="term" value="C:cell outer membrane"/>
    <property type="evidence" value="ECO:0007669"/>
    <property type="project" value="UniProtKB-SubCell"/>
</dbReference>
<evidence type="ECO:0000313" key="17">
    <source>
        <dbReference type="EMBL" id="SHM03878.1"/>
    </source>
</evidence>
<keyword evidence="6" id="KW-0812">Transmembrane</keyword>
<reference evidence="17 18" key="1">
    <citation type="submission" date="2016-11" db="EMBL/GenBank/DDBJ databases">
        <authorList>
            <person name="Jaros S."/>
            <person name="Januszkiewicz K."/>
            <person name="Wedrychowicz H."/>
        </authorList>
    </citation>
    <scope>NUCLEOTIDE SEQUENCE [LARGE SCALE GENOMIC DNA]</scope>
    <source>
        <strain evidence="17 18">BPI-34</strain>
    </source>
</reference>
<evidence type="ECO:0000256" key="10">
    <source>
        <dbReference type="ARBA" id="ARBA00023114"/>
    </source>
</evidence>